<dbReference type="Proteomes" id="UP001642720">
    <property type="component" value="Unassembled WGS sequence"/>
</dbReference>
<dbReference type="RefSeq" id="XP_073557825.1">
    <property type="nucleotide sequence ID" value="XM_073703559.1"/>
</dbReference>
<protein>
    <submittedName>
        <fullName evidence="1">Uncharacterized protein</fullName>
    </submittedName>
</protein>
<evidence type="ECO:0000313" key="2">
    <source>
        <dbReference type="Proteomes" id="UP001642720"/>
    </source>
</evidence>
<sequence length="335" mass="36421">MHQKLGKKDIAGVPSALDCVRATAQVLDADKERAGGRWHAIRSTGTGRTADALPATSPFDAGPDNACIMVESEAGPARRQHAHARMHVGRRYRHSQSNQEQIAWVGTRFFGATTAKIRQFARRRTDSLRASTQRLESSQHVLSSGSQGRLSMSIDCSEAAAEPRLSIGTWPSRCETDRQMIHQHEKAIILGIKLKVRYLAACILALSPSVSATSRCEATRPGRDADAVFLAAVEYEFRRHGCPLVSHRVIPPRNSAPYRGSTGTDMITKNGGELCWGDAWNAESLPGGWRARSGGQAQHLHPSGCCSLRVLLSALEQSVEAIGESPEIVGCLRTR</sequence>
<organism evidence="1 2">
    <name type="scientific">Trichoderma ghanense</name>
    <dbReference type="NCBI Taxonomy" id="65468"/>
    <lineage>
        <taxon>Eukaryota</taxon>
        <taxon>Fungi</taxon>
        <taxon>Dikarya</taxon>
        <taxon>Ascomycota</taxon>
        <taxon>Pezizomycotina</taxon>
        <taxon>Sordariomycetes</taxon>
        <taxon>Hypocreomycetidae</taxon>
        <taxon>Hypocreales</taxon>
        <taxon>Hypocreaceae</taxon>
        <taxon>Trichoderma</taxon>
    </lineage>
</organism>
<dbReference type="GeneID" id="300578009"/>
<keyword evidence="2" id="KW-1185">Reference proteome</keyword>
<name>A0ABY2H113_9HYPO</name>
<dbReference type="EMBL" id="PPTA01000008">
    <property type="protein sequence ID" value="TFB01624.1"/>
    <property type="molecule type" value="Genomic_DNA"/>
</dbReference>
<comment type="caution">
    <text evidence="1">The sequence shown here is derived from an EMBL/GenBank/DDBJ whole genome shotgun (WGS) entry which is preliminary data.</text>
</comment>
<accession>A0ABY2H113</accession>
<evidence type="ECO:0000313" key="1">
    <source>
        <dbReference type="EMBL" id="TFB01624.1"/>
    </source>
</evidence>
<gene>
    <name evidence="1" type="ORF">CCMA1212_006330</name>
</gene>
<reference evidence="1 2" key="1">
    <citation type="submission" date="2018-01" db="EMBL/GenBank/DDBJ databases">
        <title>Genome characterization of the sugarcane-associated fungus Trichoderma ghanense CCMA-1212 and their application in lignocelulose bioconversion.</title>
        <authorList>
            <person name="Steindorff A.S."/>
            <person name="Mendes T.D."/>
            <person name="Vilela E.S.D."/>
            <person name="Rodrigues D.S."/>
            <person name="Formighieri E.F."/>
            <person name="Melo I.S."/>
            <person name="Favaro L.C.L."/>
        </authorList>
    </citation>
    <scope>NUCLEOTIDE SEQUENCE [LARGE SCALE GENOMIC DNA]</scope>
    <source>
        <strain evidence="1 2">CCMA-1212</strain>
    </source>
</reference>
<proteinExistence type="predicted"/>